<keyword evidence="4" id="KW-0493">Microtubule</keyword>
<evidence type="ECO:0000256" key="3">
    <source>
        <dbReference type="ARBA" id="ARBA00022618"/>
    </source>
</evidence>
<dbReference type="GO" id="GO:0005881">
    <property type="term" value="C:cytoplasmic microtubule"/>
    <property type="evidence" value="ECO:0007669"/>
    <property type="project" value="TreeGrafter"/>
</dbReference>
<dbReference type="SUPFAM" id="SSF48371">
    <property type="entry name" value="ARM repeat"/>
    <property type="match status" value="2"/>
</dbReference>
<evidence type="ECO:0000256" key="5">
    <source>
        <dbReference type="ARBA" id="ARBA00022776"/>
    </source>
</evidence>
<evidence type="ECO:0000256" key="1">
    <source>
        <dbReference type="ARBA" id="ARBA00004186"/>
    </source>
</evidence>
<feature type="domain" description="TOG" evidence="7">
    <location>
        <begin position="1"/>
        <end position="278"/>
    </location>
</feature>
<accession>A0A067QMP0</accession>
<dbReference type="Gene3D" id="1.25.10.10">
    <property type="entry name" value="Leucine-rich Repeat Variant"/>
    <property type="match status" value="3"/>
</dbReference>
<feature type="region of interest" description="Disordered" evidence="6">
    <location>
        <begin position="1300"/>
        <end position="1331"/>
    </location>
</feature>
<comment type="similarity">
    <text evidence="2">Belongs to the CLASP family.</text>
</comment>
<dbReference type="HOGENOM" id="CLU_003840_0_0_1"/>
<feature type="compositionally biased region" description="Basic and acidic residues" evidence="6">
    <location>
        <begin position="1309"/>
        <end position="1320"/>
    </location>
</feature>
<keyword evidence="9" id="KW-1185">Reference proteome</keyword>
<dbReference type="Pfam" id="PF12348">
    <property type="entry name" value="CLASP_N"/>
    <property type="match status" value="1"/>
</dbReference>
<gene>
    <name evidence="8" type="ORF">JAAARDRAFT_684619</name>
</gene>
<proteinExistence type="inferred from homology"/>
<feature type="compositionally biased region" description="Polar residues" evidence="6">
    <location>
        <begin position="861"/>
        <end position="887"/>
    </location>
</feature>
<keyword evidence="5" id="KW-0498">Mitosis</keyword>
<dbReference type="GO" id="GO:0090307">
    <property type="term" value="P:mitotic spindle assembly"/>
    <property type="evidence" value="ECO:0007669"/>
    <property type="project" value="TreeGrafter"/>
</dbReference>
<dbReference type="PANTHER" id="PTHR21567:SF9">
    <property type="entry name" value="CLIP-ASSOCIATING PROTEIN"/>
    <property type="match status" value="1"/>
</dbReference>
<dbReference type="Proteomes" id="UP000027265">
    <property type="component" value="Unassembled WGS sequence"/>
</dbReference>
<dbReference type="GO" id="GO:0005815">
    <property type="term" value="C:microtubule organizing center"/>
    <property type="evidence" value="ECO:0007669"/>
    <property type="project" value="TreeGrafter"/>
</dbReference>
<dbReference type="InterPro" id="IPR034085">
    <property type="entry name" value="TOG"/>
</dbReference>
<dbReference type="EMBL" id="KL197709">
    <property type="protein sequence ID" value="KDQ64807.1"/>
    <property type="molecule type" value="Genomic_DNA"/>
</dbReference>
<dbReference type="OrthoDB" id="46159at2759"/>
<evidence type="ECO:0000259" key="7">
    <source>
        <dbReference type="SMART" id="SM01349"/>
    </source>
</evidence>
<feature type="compositionally biased region" description="Low complexity" evidence="6">
    <location>
        <begin position="284"/>
        <end position="293"/>
    </location>
</feature>
<name>A0A067QMP0_9AGAM</name>
<feature type="region of interest" description="Disordered" evidence="6">
    <location>
        <begin position="855"/>
        <end position="889"/>
    </location>
</feature>
<feature type="domain" description="TOG" evidence="7">
    <location>
        <begin position="363"/>
        <end position="609"/>
    </location>
</feature>
<dbReference type="InterPro" id="IPR016024">
    <property type="entry name" value="ARM-type_fold"/>
</dbReference>
<feature type="region of interest" description="Disordered" evidence="6">
    <location>
        <begin position="321"/>
        <end position="352"/>
    </location>
</feature>
<protein>
    <recommendedName>
        <fullName evidence="7">TOG domain-containing protein</fullName>
    </recommendedName>
</protein>
<keyword evidence="5" id="KW-0131">Cell cycle</keyword>
<feature type="region of interest" description="Disordered" evidence="6">
    <location>
        <begin position="634"/>
        <end position="736"/>
    </location>
</feature>
<evidence type="ECO:0000313" key="8">
    <source>
        <dbReference type="EMBL" id="KDQ64807.1"/>
    </source>
</evidence>
<sequence length="1331" mass="143377">MDETNVEKLVNQAKSNDVDAKIDAISKLQAEFESGVEITDTDSLIGTLKACLRISNQHLQTATLSALPPFLPLVVSRNVLSASRSSTQSPTASTSSTTSSAIDVSTLRHALVAFLPSPGVIDRLGDSRDKPRDKARETLVILGGLAFRSGGSSAAAKARDNKGPETPLAIFERYLKESGLGSKVWRVREQSILTLVHIRRTHHLFPIRPYLTLLVQALEDMDGNVRECARQSIVELFTGPAVSDGARADLKKELTKKNVRKTIVDALLSQILAGGQSSGGAGASGSEMGSENGDAGVNGYLPPSLALLNRSRSGPVAVGRTVSQTSVGGSLSRPASRAGITPPTPVTPTSETAAEVKPVYIASIRDLENEFARMQKPFEGKESEHNWGARDQAITLVRGMLKGDVHNRYNETFLACLKSGFIDWSLKTLASLRTTVASNTCSLYAELVAALGTSLDPVCDTLYVNLFRMTSLTKKIIAQQSQDVVTSLITHTSAQPRLVIPLLWTTLQDKNVQARVYVVGHLKTYMEVHGARSKHAIESTGGHEILEKCVKKGLADPNPGVKEGARLAFWVFDSVWHEKGRAIMASLDTTSRRNLEKLCPDPNAVVPLPPTTPSAKKTSVAAAIAATRAKAKAVATAPPTLRHQATSSAHAARTTSPPSNRVFSPTGVTPPRPSSPLSGLSRSMSPPTSPGSRSRIASSGSGTPPSPSRSSPTDPFTARKRIPSTFGAPTPAHVSPTGRGYATLRKAMETALPASPESTTAYVNRASPTPVARQNVANRGSPTPAPRVAVKAHVSEEVHSLLSRRSLLLPKMNSGSDDESLLLATQIPVPDDDSEDDMGDSVNLISFSTPYELYPPPSAPRSFTDSARSPTSPDTNVLSTYSMSSPPGGSEVVIEDAMRARAEQAESAAERLLELVEPDELSTSSIHSSLLMRPEPQMATPKAKARASVAAALRAGPPPLPVTPVNRNTMILRQAALFKDSPAYNPGSSSLLDVLKDRKHETGWWLKRMTIVEQGTPLRAVEPAERVRELQTYIARLEKGDGDIIAVFRKLALLCIENPLSDSIASMDGLPDPSTPSPFFGSSRSLPSLYSDMWDKDRNFDKLFRALITFLDPSKPQDELEYALIVLWEMLSNQAPYLEGQEAELFSVLLQVRYCNKLNVLEATNTIRDALTSRIEPVYGLTTLHACLRAFHAAPVHPSSTIEVKSGTYAYGLVAMGKFVLRLPAEVLEDELPRLKPTLISALNDTTSLVVRESAAAAIIAAQLVLRDESHLFSLLDGLADEKKNLLTYLFDKHGARGVGQPRGPLGMERLEKEMKRLDTRTSTPPRAPAA</sequence>
<dbReference type="GO" id="GO:0051301">
    <property type="term" value="P:cell division"/>
    <property type="evidence" value="ECO:0007669"/>
    <property type="project" value="UniProtKB-KW"/>
</dbReference>
<feature type="compositionally biased region" description="Low complexity" evidence="6">
    <location>
        <begin position="675"/>
        <end position="713"/>
    </location>
</feature>
<dbReference type="SMART" id="SM01349">
    <property type="entry name" value="TOG"/>
    <property type="match status" value="2"/>
</dbReference>
<dbReference type="PANTHER" id="PTHR21567">
    <property type="entry name" value="CLASP"/>
    <property type="match status" value="1"/>
</dbReference>
<comment type="subcellular location">
    <subcellularLocation>
        <location evidence="1">Cytoplasm</location>
        <location evidence="1">Cytoskeleton</location>
        <location evidence="1">Spindle</location>
    </subcellularLocation>
</comment>
<feature type="region of interest" description="Disordered" evidence="6">
    <location>
        <begin position="276"/>
        <end position="296"/>
    </location>
</feature>
<dbReference type="InterPro" id="IPR024395">
    <property type="entry name" value="CLASP_N_dom"/>
</dbReference>
<dbReference type="GO" id="GO:0005876">
    <property type="term" value="C:spindle microtubule"/>
    <property type="evidence" value="ECO:0007669"/>
    <property type="project" value="TreeGrafter"/>
</dbReference>
<organism evidence="8 9">
    <name type="scientific">Jaapia argillacea MUCL 33604</name>
    <dbReference type="NCBI Taxonomy" id="933084"/>
    <lineage>
        <taxon>Eukaryota</taxon>
        <taxon>Fungi</taxon>
        <taxon>Dikarya</taxon>
        <taxon>Basidiomycota</taxon>
        <taxon>Agaricomycotina</taxon>
        <taxon>Agaricomycetes</taxon>
        <taxon>Agaricomycetidae</taxon>
        <taxon>Jaapiales</taxon>
        <taxon>Jaapiaceae</taxon>
        <taxon>Jaapia</taxon>
    </lineage>
</organism>
<evidence type="ECO:0000256" key="6">
    <source>
        <dbReference type="SAM" id="MobiDB-lite"/>
    </source>
</evidence>
<evidence type="ECO:0000313" key="9">
    <source>
        <dbReference type="Proteomes" id="UP000027265"/>
    </source>
</evidence>
<dbReference type="STRING" id="933084.A0A067QMP0"/>
<evidence type="ECO:0000256" key="2">
    <source>
        <dbReference type="ARBA" id="ARBA00009549"/>
    </source>
</evidence>
<dbReference type="InterPro" id="IPR011989">
    <property type="entry name" value="ARM-like"/>
</dbReference>
<evidence type="ECO:0000256" key="4">
    <source>
        <dbReference type="ARBA" id="ARBA00022701"/>
    </source>
</evidence>
<feature type="compositionally biased region" description="Low complexity" evidence="6">
    <location>
        <begin position="634"/>
        <end position="659"/>
    </location>
</feature>
<keyword evidence="3" id="KW-0132">Cell division</keyword>
<dbReference type="InParanoid" id="A0A067QMP0"/>
<dbReference type="GO" id="GO:1990023">
    <property type="term" value="C:mitotic spindle midzone"/>
    <property type="evidence" value="ECO:0007669"/>
    <property type="project" value="TreeGrafter"/>
</dbReference>
<reference evidence="9" key="1">
    <citation type="journal article" date="2014" name="Proc. Natl. Acad. Sci. U.S.A.">
        <title>Extensive sampling of basidiomycete genomes demonstrates inadequacy of the white-rot/brown-rot paradigm for wood decay fungi.</title>
        <authorList>
            <person name="Riley R."/>
            <person name="Salamov A.A."/>
            <person name="Brown D.W."/>
            <person name="Nagy L.G."/>
            <person name="Floudas D."/>
            <person name="Held B.W."/>
            <person name="Levasseur A."/>
            <person name="Lombard V."/>
            <person name="Morin E."/>
            <person name="Otillar R."/>
            <person name="Lindquist E.A."/>
            <person name="Sun H."/>
            <person name="LaButti K.M."/>
            <person name="Schmutz J."/>
            <person name="Jabbour D."/>
            <person name="Luo H."/>
            <person name="Baker S.E."/>
            <person name="Pisabarro A.G."/>
            <person name="Walton J.D."/>
            <person name="Blanchette R.A."/>
            <person name="Henrissat B."/>
            <person name="Martin F."/>
            <person name="Cullen D."/>
            <person name="Hibbett D.S."/>
            <person name="Grigoriev I.V."/>
        </authorList>
    </citation>
    <scope>NUCLEOTIDE SEQUENCE [LARGE SCALE GENOMIC DNA]</scope>
    <source>
        <strain evidence="9">MUCL 33604</strain>
    </source>
</reference>
<dbReference type="GO" id="GO:0008017">
    <property type="term" value="F:microtubule binding"/>
    <property type="evidence" value="ECO:0007669"/>
    <property type="project" value="TreeGrafter"/>
</dbReference>